<dbReference type="PROSITE" id="PS00091">
    <property type="entry name" value="THYMIDYLATE_SYNTHASE"/>
    <property type="match status" value="1"/>
</dbReference>
<dbReference type="PRINTS" id="PR00108">
    <property type="entry name" value="THYMDSNTHASE"/>
</dbReference>
<name>A0A182DY67_ONCOC</name>
<evidence type="ECO:0000256" key="7">
    <source>
        <dbReference type="ARBA" id="ARBA00022727"/>
    </source>
</evidence>
<evidence type="ECO:0000256" key="5">
    <source>
        <dbReference type="ARBA" id="ARBA00022603"/>
    </source>
</evidence>
<dbReference type="EMBL" id="UYRW01000061">
    <property type="protein sequence ID" value="VDK62485.1"/>
    <property type="molecule type" value="Genomic_DNA"/>
</dbReference>
<gene>
    <name evidence="12" type="ORF">NOO_LOCUS608</name>
</gene>
<evidence type="ECO:0000256" key="9">
    <source>
        <dbReference type="ARBA" id="ARBA00056634"/>
    </source>
</evidence>
<evidence type="ECO:0000256" key="8">
    <source>
        <dbReference type="ARBA" id="ARBA00050752"/>
    </source>
</evidence>
<comment type="catalytic activity">
    <reaction evidence="8">
        <text>dUMP + (6R)-5,10-methylene-5,6,7,8-tetrahydrofolate = 7,8-dihydrofolate + dTMP</text>
        <dbReference type="Rhea" id="RHEA:12104"/>
        <dbReference type="ChEBI" id="CHEBI:15636"/>
        <dbReference type="ChEBI" id="CHEBI:57451"/>
        <dbReference type="ChEBI" id="CHEBI:63528"/>
        <dbReference type="ChEBI" id="CHEBI:246422"/>
        <dbReference type="EC" id="2.1.1.45"/>
    </reaction>
    <physiologicalReaction direction="left-to-right" evidence="8">
        <dbReference type="Rhea" id="RHEA:12105"/>
    </physiologicalReaction>
</comment>
<dbReference type="InterPro" id="IPR000210">
    <property type="entry name" value="BTB/POZ_dom"/>
</dbReference>
<dbReference type="PANTHER" id="PTHR11548:SF2">
    <property type="entry name" value="THYMIDYLATE SYNTHASE"/>
    <property type="match status" value="1"/>
</dbReference>
<dbReference type="PANTHER" id="PTHR11548">
    <property type="entry name" value="THYMIDYLATE SYNTHASE 1"/>
    <property type="match status" value="1"/>
</dbReference>
<dbReference type="EC" id="2.1.1.45" evidence="3"/>
<dbReference type="GO" id="GO:0032259">
    <property type="term" value="P:methylation"/>
    <property type="evidence" value="ECO:0007669"/>
    <property type="project" value="UniProtKB-KW"/>
</dbReference>
<dbReference type="Pfam" id="PF00651">
    <property type="entry name" value="BTB"/>
    <property type="match status" value="1"/>
</dbReference>
<dbReference type="STRING" id="42157.A0A182DY67"/>
<dbReference type="GO" id="GO:0004799">
    <property type="term" value="F:thymidylate synthase activity"/>
    <property type="evidence" value="ECO:0007669"/>
    <property type="project" value="UniProtKB-EC"/>
</dbReference>
<keyword evidence="6" id="KW-0808">Transferase</keyword>
<evidence type="ECO:0000256" key="2">
    <source>
        <dbReference type="ARBA" id="ARBA00009972"/>
    </source>
</evidence>
<reference evidence="12 13" key="2">
    <citation type="submission" date="2018-08" db="EMBL/GenBank/DDBJ databases">
        <authorList>
            <person name="Laetsch R D."/>
            <person name="Stevens L."/>
            <person name="Kumar S."/>
            <person name="Blaxter L. M."/>
        </authorList>
    </citation>
    <scope>NUCLEOTIDE SEQUENCE [LARGE SCALE GENOMIC DNA]</scope>
</reference>
<reference evidence="14" key="1">
    <citation type="submission" date="2016-06" db="UniProtKB">
        <authorList>
            <consortium name="WormBaseParasite"/>
        </authorList>
    </citation>
    <scope>IDENTIFICATION</scope>
</reference>
<dbReference type="InterPro" id="IPR011333">
    <property type="entry name" value="SKP1/BTB/POZ_sf"/>
</dbReference>
<dbReference type="InterPro" id="IPR036926">
    <property type="entry name" value="Thymidate_synth/dCMP_Mease_sf"/>
</dbReference>
<evidence type="ECO:0000313" key="13">
    <source>
        <dbReference type="Proteomes" id="UP000271087"/>
    </source>
</evidence>
<evidence type="ECO:0000313" key="14">
    <source>
        <dbReference type="WBParaSite" id="nOo.2.0.1.t00608-RA"/>
    </source>
</evidence>
<dbReference type="SUPFAM" id="SSF54695">
    <property type="entry name" value="POZ domain"/>
    <property type="match status" value="1"/>
</dbReference>
<dbReference type="OrthoDB" id="6359816at2759"/>
<keyword evidence="7" id="KW-0545">Nucleotide biosynthesis</keyword>
<dbReference type="GO" id="GO:0006231">
    <property type="term" value="P:dTMP biosynthetic process"/>
    <property type="evidence" value="ECO:0007669"/>
    <property type="project" value="InterPro"/>
</dbReference>
<feature type="active site" evidence="10">
    <location>
        <position position="213"/>
    </location>
</feature>
<evidence type="ECO:0000256" key="6">
    <source>
        <dbReference type="ARBA" id="ARBA00022679"/>
    </source>
</evidence>
<evidence type="ECO:0000259" key="11">
    <source>
        <dbReference type="PROSITE" id="PS50097"/>
    </source>
</evidence>
<dbReference type="GO" id="GO:0005829">
    <property type="term" value="C:cytosol"/>
    <property type="evidence" value="ECO:0007669"/>
    <property type="project" value="TreeGrafter"/>
</dbReference>
<dbReference type="NCBIfam" id="TIGR03284">
    <property type="entry name" value="thym_sym"/>
    <property type="match status" value="1"/>
</dbReference>
<evidence type="ECO:0000256" key="4">
    <source>
        <dbReference type="ARBA" id="ARBA00015931"/>
    </source>
</evidence>
<dbReference type="AlphaFoldDB" id="A0A182DY67"/>
<dbReference type="InterPro" id="IPR020940">
    <property type="entry name" value="Thymidylate_synthase_AS"/>
</dbReference>
<proteinExistence type="inferred from homology"/>
<dbReference type="WBParaSite" id="nOo.2.0.1.t00608-RA">
    <property type="protein sequence ID" value="nOo.2.0.1.t00608-RA"/>
    <property type="gene ID" value="nOo.2.0.1.g00608"/>
</dbReference>
<evidence type="ECO:0000256" key="10">
    <source>
        <dbReference type="PROSITE-ProRule" id="PRU10016"/>
    </source>
</evidence>
<dbReference type="FunFam" id="3.30.572.10:FF:000007">
    <property type="entry name" value="thymidylate synthase isoform X2"/>
    <property type="match status" value="1"/>
</dbReference>
<accession>A0A182DY67</accession>
<dbReference type="GO" id="GO:0005739">
    <property type="term" value="C:mitochondrion"/>
    <property type="evidence" value="ECO:0007669"/>
    <property type="project" value="TreeGrafter"/>
</dbReference>
<protein>
    <recommendedName>
        <fullName evidence="4">Thymidylate synthase</fullName>
        <ecNumber evidence="3">2.1.1.45</ecNumber>
    </recommendedName>
</protein>
<dbReference type="SUPFAM" id="SSF55831">
    <property type="entry name" value="Thymidylate synthase/dCMP hydroxymethylase"/>
    <property type="match status" value="1"/>
</dbReference>
<evidence type="ECO:0000256" key="1">
    <source>
        <dbReference type="ARBA" id="ARBA00004992"/>
    </source>
</evidence>
<evidence type="ECO:0000313" key="12">
    <source>
        <dbReference type="EMBL" id="VDK62485.1"/>
    </source>
</evidence>
<dbReference type="UniPathway" id="UPA00575"/>
<dbReference type="Pfam" id="PF00303">
    <property type="entry name" value="Thymidylat_synt"/>
    <property type="match status" value="1"/>
</dbReference>
<comment type="pathway">
    <text evidence="1">Pyrimidine metabolism; dTTP biosynthesis.</text>
</comment>
<dbReference type="PROSITE" id="PS50097">
    <property type="entry name" value="BTB"/>
    <property type="match status" value="1"/>
</dbReference>
<keyword evidence="13" id="KW-1185">Reference proteome</keyword>
<organism evidence="14">
    <name type="scientific">Onchocerca ochengi</name>
    <name type="common">Filarial nematode worm</name>
    <dbReference type="NCBI Taxonomy" id="42157"/>
    <lineage>
        <taxon>Eukaryota</taxon>
        <taxon>Metazoa</taxon>
        <taxon>Ecdysozoa</taxon>
        <taxon>Nematoda</taxon>
        <taxon>Chromadorea</taxon>
        <taxon>Rhabditida</taxon>
        <taxon>Spirurina</taxon>
        <taxon>Spiruromorpha</taxon>
        <taxon>Filarioidea</taxon>
        <taxon>Onchocercidae</taxon>
        <taxon>Onchocerca</taxon>
    </lineage>
</organism>
<dbReference type="CDD" id="cd00351">
    <property type="entry name" value="TS_Pyrimidine_HMase"/>
    <property type="match status" value="1"/>
</dbReference>
<dbReference type="Proteomes" id="UP000271087">
    <property type="component" value="Unassembled WGS sequence"/>
</dbReference>
<dbReference type="Gene3D" id="3.30.710.10">
    <property type="entry name" value="Potassium Channel Kv1.1, Chain A"/>
    <property type="match status" value="1"/>
</dbReference>
<dbReference type="GO" id="GO:0046653">
    <property type="term" value="P:tetrahydrofolate metabolic process"/>
    <property type="evidence" value="ECO:0007669"/>
    <property type="project" value="UniProtKB-ARBA"/>
</dbReference>
<keyword evidence="5" id="KW-0489">Methyltransferase</keyword>
<dbReference type="GO" id="GO:0006235">
    <property type="term" value="P:dTTP biosynthetic process"/>
    <property type="evidence" value="ECO:0007669"/>
    <property type="project" value="UniProtKB-UniPathway"/>
</dbReference>
<dbReference type="InterPro" id="IPR000398">
    <property type="entry name" value="Thymidylate_synthase"/>
</dbReference>
<feature type="domain" description="BTB" evidence="11">
    <location>
        <begin position="539"/>
        <end position="606"/>
    </location>
</feature>
<dbReference type="InterPro" id="IPR023451">
    <property type="entry name" value="Thymidate_synth/dCMP_Mease_dom"/>
</dbReference>
<evidence type="ECO:0000256" key="3">
    <source>
        <dbReference type="ARBA" id="ARBA00011947"/>
    </source>
</evidence>
<comment type="similarity">
    <text evidence="2">Belongs to the thymidylate synthase family.</text>
</comment>
<dbReference type="InterPro" id="IPR045097">
    <property type="entry name" value="Thymidate_synth/dCMP_Mease"/>
</dbReference>
<dbReference type="Gene3D" id="3.30.572.10">
    <property type="entry name" value="Thymidylate synthase/dCMP hydroxymethylase domain"/>
    <property type="match status" value="1"/>
</dbReference>
<dbReference type="HAMAP" id="MF_00008">
    <property type="entry name" value="Thymidy_synth_bact"/>
    <property type="match status" value="1"/>
</dbReference>
<comment type="function">
    <text evidence="9">Catalyzes the reductive methylation of 2'-deoxyuridine 5'-monophosphate (dUMP) to thymidine 5'-monophosphate (dTMP), using the cosubstrate, 5,10- methylenetetrahydrofolate (CH2H4folate) as a 1-carbon donor and reductant and contributes to the de novo mitochondrial thymidylate biosynthesis pathway.</text>
</comment>
<sequence length="759" mass="87024">MNSLENDGSAGEDVDVLVNEDENKYLDQIRYILKNGERIDDRTGVGTISVFGMHSVYSLRNDHDIAGIVVLGNDRDIKEGDIVRCSGVIPVLTTKRVFWKGVVEELLWFIRGDTNAKHLSDKGVKIWDANGSRQFLDQLGFSDRAEGDLGPVYGFQWRHCGAEYRGMDADYTNQGIDQLSKIIDLIKNEPNSRRIILNAWNVKDLKLMALPPCHTLAQFAVRNGELSCQLYQRSGDMGLGVPFNLASYGLLTHMIAHVCGLKAGHLCHVLGDAHVYVNHVDALQEQLKRQPRSFPTVRFIGNIKTIDDFTYESIILENYRPMPVVGLSYMYIDFVRENIILVVWNLSCKMGSIVKVCDEDPTEIIFIYDWPVQVLQPINGFNVFGDTETFCTNYRSATHEWMVHLYRTNFGLPSRPRIHLYLEQSRVATTHPSPKECKFSFRLLEDSNYRANIIAARSVTTFSSMDSFRVPRDSPFVDSLTQCFTDQSNSGKTIMITIDLLFSAESFNFGFNSWMSTVPAPPANTTNDFRFKVLNSEDADFTIHCRDGDLKISKSALFLSSDYFRFLFTANDEGLMSKEQSVPDYNLESVRKILVFMITGTFEMPTNLTPELSRELIDIAMHFKPLNRDALRNTIHRALCKLLLQDFSVLDKIVHFLVFAHEMNLSQLKVMCMSIIVYEHYRRFKQEYNEESPNAVRRELHERLRRSGFLLTVSPLSRIDSIRRQSLKCRRIFRYGMKSKINSIDVPRNSSDTMWNDVD</sequence>